<dbReference type="Pfam" id="PF20067">
    <property type="entry name" value="SSL_N"/>
    <property type="match status" value="1"/>
</dbReference>
<comment type="similarity">
    <text evidence="1">Belongs to the strictosidine synthase family.</text>
</comment>
<evidence type="ECO:0000259" key="4">
    <source>
        <dbReference type="Pfam" id="PF03088"/>
    </source>
</evidence>
<feature type="domain" description="Strictosidine synthase conserved region" evidence="4">
    <location>
        <begin position="147"/>
        <end position="240"/>
    </location>
</feature>
<gene>
    <name evidence="5" type="ORF">GCM10011274_01490</name>
</gene>
<reference evidence="5" key="2">
    <citation type="submission" date="2020-09" db="EMBL/GenBank/DDBJ databases">
        <authorList>
            <person name="Sun Q."/>
            <person name="Kim S."/>
        </authorList>
    </citation>
    <scope>NUCLEOTIDE SEQUENCE</scope>
    <source>
        <strain evidence="5">KCTC 32337</strain>
    </source>
</reference>
<dbReference type="Gene3D" id="2.120.10.30">
    <property type="entry name" value="TolB, C-terminal domain"/>
    <property type="match status" value="1"/>
</dbReference>
<evidence type="ECO:0000313" key="5">
    <source>
        <dbReference type="EMBL" id="GGZ47500.1"/>
    </source>
</evidence>
<protein>
    <recommendedName>
        <fullName evidence="4">Strictosidine synthase conserved region domain-containing protein</fullName>
    </recommendedName>
</protein>
<proteinExistence type="inferred from homology"/>
<dbReference type="EMBL" id="BMZC01000001">
    <property type="protein sequence ID" value="GGZ47500.1"/>
    <property type="molecule type" value="Genomic_DNA"/>
</dbReference>
<dbReference type="PANTHER" id="PTHR10426:SF88">
    <property type="entry name" value="ADIPOCYTE PLASMA MEMBRANE-ASSOCIATED PROTEIN HEMOMUCIN-RELATED"/>
    <property type="match status" value="1"/>
</dbReference>
<evidence type="ECO:0000256" key="2">
    <source>
        <dbReference type="ARBA" id="ARBA00022553"/>
    </source>
</evidence>
<dbReference type="Pfam" id="PF03088">
    <property type="entry name" value="Str_synth"/>
    <property type="match status" value="1"/>
</dbReference>
<name>A0A8H9LUP0_9ALTE</name>
<keyword evidence="3" id="KW-0325">Glycoprotein</keyword>
<evidence type="ECO:0000256" key="1">
    <source>
        <dbReference type="ARBA" id="ARBA00009191"/>
    </source>
</evidence>
<dbReference type="PANTHER" id="PTHR10426">
    <property type="entry name" value="STRICTOSIDINE SYNTHASE-RELATED"/>
    <property type="match status" value="1"/>
</dbReference>
<evidence type="ECO:0000313" key="6">
    <source>
        <dbReference type="Proteomes" id="UP000622604"/>
    </source>
</evidence>
<sequence>MKFLTLSLLVLVALLSYLLFWPVPVEPVAWQAPKNPGYLGLYASNTKLANLESISLDGQHGPEDFALKSDGTIATATHAGDIMLLLPGSEKFTTWVNTGGRPLGIEFDKQGNLLVADALKGLLSISPSGEISLLTKRVAGTDIVYADDVDVADDGLIYFSDATSKFSAQTFGGTLASSLLEILEHKGNGRLLAYDPKSRSTSVLLEGLVFANGVCVSHDQRFVLVNETGSYRVMRYWLSGPKAGTSDVFIDNLPGFPDNIARSPSGGYWLGFASPRSNSLDDLSESPFLRKIVQRLPNSMRPQAQEYGHVIKINENGEVVMDLQDPTGKYPLTTGVLETEDALYISSLTAPSVGRKSLK</sequence>
<keyword evidence="2" id="KW-0597">Phosphoprotein</keyword>
<reference evidence="5" key="1">
    <citation type="journal article" date="2014" name="Int. J. Syst. Evol. Microbiol.">
        <title>Complete genome sequence of Corynebacterium casei LMG S-19264T (=DSM 44701T), isolated from a smear-ripened cheese.</title>
        <authorList>
            <consortium name="US DOE Joint Genome Institute (JGI-PGF)"/>
            <person name="Walter F."/>
            <person name="Albersmeier A."/>
            <person name="Kalinowski J."/>
            <person name="Ruckert C."/>
        </authorList>
    </citation>
    <scope>NUCLEOTIDE SEQUENCE</scope>
    <source>
        <strain evidence="5">KCTC 32337</strain>
    </source>
</reference>
<organism evidence="5 6">
    <name type="scientific">Paraglaciecola chathamensis</name>
    <dbReference type="NCBI Taxonomy" id="368405"/>
    <lineage>
        <taxon>Bacteria</taxon>
        <taxon>Pseudomonadati</taxon>
        <taxon>Pseudomonadota</taxon>
        <taxon>Gammaproteobacteria</taxon>
        <taxon>Alteromonadales</taxon>
        <taxon>Alteromonadaceae</taxon>
        <taxon>Paraglaciecola</taxon>
    </lineage>
</organism>
<accession>A0A8H9LUP0</accession>
<evidence type="ECO:0000256" key="3">
    <source>
        <dbReference type="ARBA" id="ARBA00023180"/>
    </source>
</evidence>
<dbReference type="Proteomes" id="UP000622604">
    <property type="component" value="Unassembled WGS sequence"/>
</dbReference>
<dbReference type="AlphaFoldDB" id="A0A8H9LUP0"/>
<dbReference type="SUPFAM" id="SSF63829">
    <property type="entry name" value="Calcium-dependent phosphotriesterase"/>
    <property type="match status" value="1"/>
</dbReference>
<dbReference type="InterPro" id="IPR018119">
    <property type="entry name" value="Strictosidine_synth_cons-reg"/>
</dbReference>
<dbReference type="GO" id="GO:0016787">
    <property type="term" value="F:hydrolase activity"/>
    <property type="evidence" value="ECO:0007669"/>
    <property type="project" value="TreeGrafter"/>
</dbReference>
<comment type="caution">
    <text evidence="5">The sequence shown here is derived from an EMBL/GenBank/DDBJ whole genome shotgun (WGS) entry which is preliminary data.</text>
</comment>
<dbReference type="InterPro" id="IPR011042">
    <property type="entry name" value="6-blade_b-propeller_TolB-like"/>
</dbReference>
<dbReference type="RefSeq" id="WP_191865055.1">
    <property type="nucleotide sequence ID" value="NZ_BMZC01000001.1"/>
</dbReference>